<feature type="signal peptide" evidence="1">
    <location>
        <begin position="1"/>
        <end position="19"/>
    </location>
</feature>
<proteinExistence type="predicted"/>
<accession>A0A146G497</accession>
<evidence type="ECO:0000313" key="2">
    <source>
        <dbReference type="EMBL" id="GAT32460.1"/>
    </source>
</evidence>
<dbReference type="InParanoid" id="A0A146G497"/>
<protein>
    <submittedName>
        <fullName evidence="2">Uncharacterized protein</fullName>
    </submittedName>
</protein>
<evidence type="ECO:0000256" key="1">
    <source>
        <dbReference type="SAM" id="SignalP"/>
    </source>
</evidence>
<dbReference type="Proteomes" id="UP000076023">
    <property type="component" value="Unassembled WGS sequence"/>
</dbReference>
<dbReference type="AlphaFoldDB" id="A0A146G497"/>
<dbReference type="RefSeq" id="WP_075078292.1">
    <property type="nucleotide sequence ID" value="NZ_BDCO01000002.1"/>
</dbReference>
<gene>
    <name evidence="2" type="ORF">TSACC_2859</name>
</gene>
<name>A0A146G497_TERSA</name>
<reference evidence="3" key="1">
    <citation type="journal article" date="2017" name="Genome Announc.">
        <title>Draft Genome Sequence of Terrimicrobium sacchariphilum NM-5T, a Facultative Anaerobic Soil Bacterium of the Class Spartobacteria.</title>
        <authorList>
            <person name="Qiu Y.L."/>
            <person name="Tourlousse D.M."/>
            <person name="Matsuura N."/>
            <person name="Ohashi A."/>
            <person name="Sekiguchi Y."/>
        </authorList>
    </citation>
    <scope>NUCLEOTIDE SEQUENCE [LARGE SCALE GENOMIC DNA]</scope>
    <source>
        <strain evidence="3">NM-5</strain>
    </source>
</reference>
<keyword evidence="3" id="KW-1185">Reference proteome</keyword>
<feature type="chain" id="PRO_5007524620" evidence="1">
    <location>
        <begin position="20"/>
        <end position="182"/>
    </location>
</feature>
<organism evidence="2 3">
    <name type="scientific">Terrimicrobium sacchariphilum</name>
    <dbReference type="NCBI Taxonomy" id="690879"/>
    <lineage>
        <taxon>Bacteria</taxon>
        <taxon>Pseudomonadati</taxon>
        <taxon>Verrucomicrobiota</taxon>
        <taxon>Terrimicrobiia</taxon>
        <taxon>Terrimicrobiales</taxon>
        <taxon>Terrimicrobiaceae</taxon>
        <taxon>Terrimicrobium</taxon>
    </lineage>
</organism>
<dbReference type="EMBL" id="BDCO01000002">
    <property type="protein sequence ID" value="GAT32460.1"/>
    <property type="molecule type" value="Genomic_DNA"/>
</dbReference>
<evidence type="ECO:0000313" key="3">
    <source>
        <dbReference type="Proteomes" id="UP000076023"/>
    </source>
</evidence>
<dbReference type="STRING" id="690879.TSACC_2859"/>
<comment type="caution">
    <text evidence="2">The sequence shown here is derived from an EMBL/GenBank/DDBJ whole genome shotgun (WGS) entry which is preliminary data.</text>
</comment>
<sequence length="182" mass="19600">MKIACLVVVLSAVASFAFGGDRVPEPTAPDGSVAGLYSIIPRKFREGGAVYAFDESYLLERLRHSLDSYEADKNGAEYQEDTKIRIAYCIISAGIFAQKSAELQELFDRTRRLLGDQKVPNGVMSPLTAAVACASLSFKKEDGDILDVDLGHLASEVFGDLLLISQLQLDARSAAKPGAGEK</sequence>
<keyword evidence="1" id="KW-0732">Signal</keyword>